<reference evidence="2 3" key="1">
    <citation type="submission" date="2018-02" db="EMBL/GenBank/DDBJ databases">
        <title>Genomic Encyclopedia of Archaeal and Bacterial Type Strains, Phase II (KMG-II): from individual species to whole genera.</title>
        <authorList>
            <person name="Goeker M."/>
        </authorList>
    </citation>
    <scope>NUCLEOTIDE SEQUENCE [LARGE SCALE GENOMIC DNA]</scope>
    <source>
        <strain evidence="2 3">YU 961-1</strain>
    </source>
</reference>
<feature type="transmembrane region" description="Helical" evidence="1">
    <location>
        <begin position="432"/>
        <end position="451"/>
    </location>
</feature>
<accession>A0A2S6GJ09</accession>
<proteinExistence type="predicted"/>
<evidence type="ECO:0000256" key="1">
    <source>
        <dbReference type="SAM" id="Phobius"/>
    </source>
</evidence>
<feature type="transmembrane region" description="Helical" evidence="1">
    <location>
        <begin position="235"/>
        <end position="256"/>
    </location>
</feature>
<feature type="transmembrane region" description="Helical" evidence="1">
    <location>
        <begin position="156"/>
        <end position="181"/>
    </location>
</feature>
<dbReference type="RefSeq" id="WP_104481273.1">
    <property type="nucleotide sequence ID" value="NZ_CP154825.1"/>
</dbReference>
<feature type="transmembrane region" description="Helical" evidence="1">
    <location>
        <begin position="294"/>
        <end position="312"/>
    </location>
</feature>
<feature type="transmembrane region" description="Helical" evidence="1">
    <location>
        <begin position="20"/>
        <end position="39"/>
    </location>
</feature>
<organism evidence="2 3">
    <name type="scientific">Actinokineospora auranticolor</name>
    <dbReference type="NCBI Taxonomy" id="155976"/>
    <lineage>
        <taxon>Bacteria</taxon>
        <taxon>Bacillati</taxon>
        <taxon>Actinomycetota</taxon>
        <taxon>Actinomycetes</taxon>
        <taxon>Pseudonocardiales</taxon>
        <taxon>Pseudonocardiaceae</taxon>
        <taxon>Actinokineospora</taxon>
    </lineage>
</organism>
<feature type="transmembrane region" description="Helical" evidence="1">
    <location>
        <begin position="193"/>
        <end position="215"/>
    </location>
</feature>
<dbReference type="EMBL" id="PTIX01000015">
    <property type="protein sequence ID" value="PPK65173.1"/>
    <property type="molecule type" value="Genomic_DNA"/>
</dbReference>
<feature type="transmembrane region" description="Helical" evidence="1">
    <location>
        <begin position="391"/>
        <end position="412"/>
    </location>
</feature>
<dbReference type="OrthoDB" id="2014935at2"/>
<comment type="caution">
    <text evidence="2">The sequence shown here is derived from an EMBL/GenBank/DDBJ whole genome shotgun (WGS) entry which is preliminary data.</text>
</comment>
<evidence type="ECO:0000313" key="3">
    <source>
        <dbReference type="Proteomes" id="UP000239203"/>
    </source>
</evidence>
<keyword evidence="1" id="KW-0472">Membrane</keyword>
<feature type="transmembrane region" description="Helical" evidence="1">
    <location>
        <begin position="340"/>
        <end position="362"/>
    </location>
</feature>
<protein>
    <submittedName>
        <fullName evidence="2">ABC-2 type transport system permease protein</fullName>
    </submittedName>
</protein>
<keyword evidence="1" id="KW-1133">Transmembrane helix</keyword>
<feature type="transmembrane region" description="Helical" evidence="1">
    <location>
        <begin position="498"/>
        <end position="521"/>
    </location>
</feature>
<feature type="transmembrane region" description="Helical" evidence="1">
    <location>
        <begin position="85"/>
        <end position="103"/>
    </location>
</feature>
<keyword evidence="3" id="KW-1185">Reference proteome</keyword>
<dbReference type="AlphaFoldDB" id="A0A2S6GJ09"/>
<name>A0A2S6GJ09_9PSEU</name>
<feature type="transmembrane region" description="Helical" evidence="1">
    <location>
        <begin position="458"/>
        <end position="478"/>
    </location>
</feature>
<feature type="transmembrane region" description="Helical" evidence="1">
    <location>
        <begin position="124"/>
        <end position="150"/>
    </location>
</feature>
<dbReference type="Proteomes" id="UP000239203">
    <property type="component" value="Unassembled WGS sequence"/>
</dbReference>
<keyword evidence="1" id="KW-0812">Transmembrane</keyword>
<evidence type="ECO:0000313" key="2">
    <source>
        <dbReference type="EMBL" id="PPK65173.1"/>
    </source>
</evidence>
<sequence length="527" mass="52829">MTVPEGTWVLARLALRRDRVLLPAWMAALALVAITSAAATKGLYPTADSVRQAAGALNDTPAMVAVYGHIADVSSLGALAMLKPLTTGAVLVAVLAAMLVVRHTRAEEEAGRLELVRAGLVDRFAPMTAALVVVIGANAVMAVVTALGLSATGLPVAGSCTLAAAWLFVAAVFAGVGALAAQVVTGARAANGLAVSALGAAFAVRAIGDTTAPWLSWLSPLGWAQRTRPFAGDHWWVACVGLVVAGALMAAAYGVLARRDLGAGVLPERVGPATAGRGLRSALGLAWRLQRGSLLAWSAGFAAYGLLVGGVADQVGGLLDSDQARELFTRLGGQSGMTDAVLAAMVGLLGVVASAYGVQAALRPAVEEDAGRAALLLSTPLGRPRWVAGHLLIAGTGVVVVLAAAGVAAGAVHGARTGDAGQIGRVLTAALAQAPAGWLLTGLVLAVFGVAPRFAKATWAALAVFLLLGELGPALGLADWLIGLSPYAHLPHLPGGAFAPLPVASLVAASAVLVAGGLTAFRHRDVG</sequence>
<gene>
    <name evidence="2" type="ORF">CLV40_11520</name>
</gene>